<sequence>MTSAKVILEAISEEFAPKGFFYEARKMRFEKDKALAILSKLKNIELKNLTDIEKLEIIGGIWSLPFSAAMYRERCVNESIERDYDNFVTNIHEIVRKIIKDVTGVDRSDTT</sequence>
<comment type="caution">
    <text evidence="1">The sequence shown here is derived from an EMBL/GenBank/DDBJ whole genome shotgun (WGS) entry which is preliminary data.</text>
</comment>
<keyword evidence="2" id="KW-1185">Reference proteome</keyword>
<gene>
    <name evidence="1" type="ORF">G6N74_00240</name>
</gene>
<reference evidence="1 2" key="1">
    <citation type="submission" date="2020-02" db="EMBL/GenBank/DDBJ databases">
        <title>Genome sequence of the type strain CGMCC 1.15528 of Mesorhizobium zhangyense.</title>
        <authorList>
            <person name="Gao J."/>
            <person name="Sun J."/>
        </authorList>
    </citation>
    <scope>NUCLEOTIDE SEQUENCE [LARGE SCALE GENOMIC DNA]</scope>
    <source>
        <strain evidence="1 2">CGMCC 1.15528</strain>
    </source>
</reference>
<organism evidence="1 2">
    <name type="scientific">Mesorhizobium zhangyense</name>
    <dbReference type="NCBI Taxonomy" id="1776730"/>
    <lineage>
        <taxon>Bacteria</taxon>
        <taxon>Pseudomonadati</taxon>
        <taxon>Pseudomonadota</taxon>
        <taxon>Alphaproteobacteria</taxon>
        <taxon>Hyphomicrobiales</taxon>
        <taxon>Phyllobacteriaceae</taxon>
        <taxon>Mesorhizobium</taxon>
    </lineage>
</organism>
<dbReference type="AlphaFoldDB" id="A0A7C9V4C1"/>
<proteinExistence type="predicted"/>
<protein>
    <submittedName>
        <fullName evidence="1">Uncharacterized protein</fullName>
    </submittedName>
</protein>
<dbReference type="EMBL" id="JAAKZG010000001">
    <property type="protein sequence ID" value="NGN39483.1"/>
    <property type="molecule type" value="Genomic_DNA"/>
</dbReference>
<dbReference type="Proteomes" id="UP000481252">
    <property type="component" value="Unassembled WGS sequence"/>
</dbReference>
<accession>A0A7C9V4C1</accession>
<evidence type="ECO:0000313" key="1">
    <source>
        <dbReference type="EMBL" id="NGN39483.1"/>
    </source>
</evidence>
<dbReference type="RefSeq" id="WP_165113078.1">
    <property type="nucleotide sequence ID" value="NZ_JAAKZG010000001.1"/>
</dbReference>
<name>A0A7C9V4C1_9HYPH</name>
<evidence type="ECO:0000313" key="2">
    <source>
        <dbReference type="Proteomes" id="UP000481252"/>
    </source>
</evidence>